<dbReference type="EMBL" id="CAEZSR010000004">
    <property type="protein sequence ID" value="CAB4540038.1"/>
    <property type="molecule type" value="Genomic_DNA"/>
</dbReference>
<gene>
    <name evidence="1" type="ORF">UFOPK1493_00219</name>
</gene>
<reference evidence="1" key="1">
    <citation type="submission" date="2020-05" db="EMBL/GenBank/DDBJ databases">
        <authorList>
            <person name="Chiriac C."/>
            <person name="Salcher M."/>
            <person name="Ghai R."/>
            <person name="Kavagutti S V."/>
        </authorList>
    </citation>
    <scope>NUCLEOTIDE SEQUENCE</scope>
</reference>
<dbReference type="AlphaFoldDB" id="A0A6J6BPC4"/>
<dbReference type="SUPFAM" id="SSF143100">
    <property type="entry name" value="TTHA1013/TTHA0281-like"/>
    <property type="match status" value="1"/>
</dbReference>
<dbReference type="Gene3D" id="3.30.160.250">
    <property type="match status" value="1"/>
</dbReference>
<name>A0A6J6BPC4_9ZZZZ</name>
<accession>A0A6J6BPC4</accession>
<protein>
    <submittedName>
        <fullName evidence="1">Unannotated protein</fullName>
    </submittedName>
</protein>
<evidence type="ECO:0000313" key="1">
    <source>
        <dbReference type="EMBL" id="CAB4540038.1"/>
    </source>
</evidence>
<sequence length="129" mass="14183">MTSSKTYTAIYDYDTDDHAWNVRIKGVTGCQTYGRSLRQAQSRIREALALWLDVAPVDLSIRDQFPASLASVADDVARARTAAERAGAKAQQQMIEAVRALADLGLSRRDAAELLGLSHQRVHQLLEAS</sequence>
<organism evidence="1">
    <name type="scientific">freshwater metagenome</name>
    <dbReference type="NCBI Taxonomy" id="449393"/>
    <lineage>
        <taxon>unclassified sequences</taxon>
        <taxon>metagenomes</taxon>
        <taxon>ecological metagenomes</taxon>
    </lineage>
</organism>
<proteinExistence type="predicted"/>
<dbReference type="InterPro" id="IPR035069">
    <property type="entry name" value="TTHA1013/TTHA0281-like"/>
</dbReference>